<proteinExistence type="predicted"/>
<protein>
    <submittedName>
        <fullName evidence="2">Uncharacterized protein orf106c</fullName>
    </submittedName>
</protein>
<dbReference type="EMBL" id="FP885834">
    <property type="protein sequence ID" value="CBX33213.1"/>
    <property type="molecule type" value="Genomic_DNA"/>
</dbReference>
<reference evidence="3" key="2">
    <citation type="journal article" date="2011" name="Genome Biol. Evol.">
        <title>Structural and content diversity of mitochondrial genome in beet: a comparative genomic analysis.</title>
        <authorList>
            <person name="Darracq A."/>
            <person name="Varre J.S."/>
            <person name="Marechal-Drouard L."/>
            <person name="Courseaux A."/>
            <person name="Saumitou-Laprade P."/>
            <person name="Oztas S."/>
            <person name="Vacherie B."/>
            <person name="Barbe V.and.Touzet.P."/>
        </authorList>
    </citation>
    <scope>NUCLEOTIDE SEQUENCE</scope>
</reference>
<geneLocation type="mitochondrion" evidence="3"/>
<feature type="region of interest" description="Disordered" evidence="1">
    <location>
        <begin position="31"/>
        <end position="52"/>
    </location>
</feature>
<name>E6ZDU7_BETVM</name>
<gene>
    <name evidence="3" type="primary">orf106c</name>
</gene>
<dbReference type="GeneID" id="10220701"/>
<dbReference type="EMBL" id="FQ014231">
    <property type="protein sequence ID" value="CBL54118.1"/>
    <property type="molecule type" value="Genomic_DNA"/>
</dbReference>
<feature type="compositionally biased region" description="Basic and acidic residues" evidence="1">
    <location>
        <begin position="36"/>
        <end position="52"/>
    </location>
</feature>
<dbReference type="EMBL" id="FP885845">
    <property type="protein sequence ID" value="CBX33308.1"/>
    <property type="molecule type" value="Genomic_DNA"/>
</dbReference>
<dbReference type="EMBL" id="FP885834">
    <property type="protein sequence ID" value="CBX33225.1"/>
    <property type="molecule type" value="Genomic_DNA"/>
</dbReference>
<evidence type="ECO:0000313" key="3">
    <source>
        <dbReference type="EMBL" id="CBX33213.1"/>
    </source>
</evidence>
<evidence type="ECO:0000313" key="2">
    <source>
        <dbReference type="EMBL" id="CBJ20681.1"/>
    </source>
</evidence>
<dbReference type="RefSeq" id="YP_004222302.1">
    <property type="nucleotide sequence ID" value="NC_015099.1"/>
</dbReference>
<dbReference type="EMBL" id="FP885845">
    <property type="protein sequence ID" value="CBX33298.1"/>
    <property type="molecule type" value="Genomic_DNA"/>
</dbReference>
<keyword evidence="3" id="KW-0496">Mitochondrion</keyword>
<dbReference type="GeneID" id="10220700"/>
<dbReference type="RefSeq" id="YP_004222356.1">
    <property type="nucleotide sequence ID" value="NC_015099.1"/>
</dbReference>
<dbReference type="AlphaFoldDB" id="E6ZDU7"/>
<evidence type="ECO:0000256" key="1">
    <source>
        <dbReference type="SAM" id="MobiDB-lite"/>
    </source>
</evidence>
<organism evidence="3">
    <name type="scientific">Beta vulgaris subsp. maritima</name>
    <name type="common">Sea beet</name>
    <name type="synonym">Beta maritima</name>
    <dbReference type="NCBI Taxonomy" id="350892"/>
    <lineage>
        <taxon>Eukaryota</taxon>
        <taxon>Viridiplantae</taxon>
        <taxon>Streptophyta</taxon>
        <taxon>Embryophyta</taxon>
        <taxon>Tracheophyta</taxon>
        <taxon>Spermatophyta</taxon>
        <taxon>Magnoliopsida</taxon>
        <taxon>eudicotyledons</taxon>
        <taxon>Gunneridae</taxon>
        <taxon>Pentapetalae</taxon>
        <taxon>Caryophyllales</taxon>
        <taxon>Chenopodiaceae</taxon>
        <taxon>Betoideae</taxon>
        <taxon>Beta</taxon>
    </lineage>
</organism>
<accession>E6ZDU7</accession>
<reference evidence="3" key="1">
    <citation type="submission" date="2010-11" db="EMBL/GenBank/DDBJ databases">
        <authorList>
            <person name="Genoscope - CEA"/>
        </authorList>
    </citation>
    <scope>NUCLEOTIDE SEQUENCE</scope>
</reference>
<dbReference type="EMBL" id="FP885871">
    <property type="protein sequence ID" value="CBJ20681.1"/>
    <property type="molecule type" value="Genomic_DNA"/>
</dbReference>
<sequence>MKERSFVDQIAKLLIHRIHLLQISRKERLSPPFPHMRRENGQKKELARKQITKDRASQVEIREVILSFFSIPNPRDQSAPFTALDPCYNSPENPYLLALDLLFEGR</sequence>